<dbReference type="InterPro" id="IPR028082">
    <property type="entry name" value="Peripla_BP_I"/>
</dbReference>
<dbReference type="Gene3D" id="3.40.50.2300">
    <property type="match status" value="2"/>
</dbReference>
<dbReference type="InterPro" id="IPR000843">
    <property type="entry name" value="HTH_LacI"/>
</dbReference>
<keyword evidence="1" id="KW-0805">Transcription regulation</keyword>
<gene>
    <name evidence="6" type="ORF">KL86CLO1_13100</name>
</gene>
<dbReference type="PANTHER" id="PTHR30146:SF149">
    <property type="entry name" value="HTH-TYPE TRANSCRIPTIONAL REGULATOR EBGR"/>
    <property type="match status" value="1"/>
</dbReference>
<dbReference type="PROSITE" id="PS50932">
    <property type="entry name" value="HTH_LACI_2"/>
    <property type="match status" value="1"/>
</dbReference>
<dbReference type="SUPFAM" id="SSF47413">
    <property type="entry name" value="lambda repressor-like DNA-binding domains"/>
    <property type="match status" value="1"/>
</dbReference>
<keyword evidence="3" id="KW-0804">Transcription</keyword>
<reference evidence="6" key="1">
    <citation type="submission" date="2016-04" db="EMBL/GenBank/DDBJ databases">
        <authorList>
            <person name="Evans L.H."/>
            <person name="Alamgir A."/>
            <person name="Owens N."/>
            <person name="Weber N.D."/>
            <person name="Virtaneva K."/>
            <person name="Barbian K."/>
            <person name="Babar A."/>
            <person name="Rosenke K."/>
        </authorList>
    </citation>
    <scope>NUCLEOTIDE SEQUENCE</scope>
    <source>
        <strain evidence="6">86</strain>
    </source>
</reference>
<dbReference type="InterPro" id="IPR010982">
    <property type="entry name" value="Lambda_DNA-bd_dom_sf"/>
</dbReference>
<evidence type="ECO:0000256" key="3">
    <source>
        <dbReference type="ARBA" id="ARBA00023163"/>
    </source>
</evidence>
<dbReference type="PANTHER" id="PTHR30146">
    <property type="entry name" value="LACI-RELATED TRANSCRIPTIONAL REPRESSOR"/>
    <property type="match status" value="1"/>
</dbReference>
<evidence type="ECO:0000256" key="2">
    <source>
        <dbReference type="ARBA" id="ARBA00023125"/>
    </source>
</evidence>
<dbReference type="CDD" id="cd01392">
    <property type="entry name" value="HTH_LacI"/>
    <property type="match status" value="1"/>
</dbReference>
<name>A0A212KGY9_9FIRM</name>
<evidence type="ECO:0000256" key="1">
    <source>
        <dbReference type="ARBA" id="ARBA00023015"/>
    </source>
</evidence>
<dbReference type="AlphaFoldDB" id="A0A212KGY9"/>
<feature type="domain" description="HTH lacI-type" evidence="5">
    <location>
        <begin position="2"/>
        <end position="58"/>
    </location>
</feature>
<protein>
    <submittedName>
        <fullName evidence="6">Sugar-binding domain protein</fullName>
    </submittedName>
</protein>
<dbReference type="SUPFAM" id="SSF53822">
    <property type="entry name" value="Periplasmic binding protein-like I"/>
    <property type="match status" value="1"/>
</dbReference>
<keyword evidence="2" id="KW-0238">DNA-binding</keyword>
<feature type="compositionally biased region" description="Basic and acidic residues" evidence="4">
    <location>
        <begin position="343"/>
        <end position="354"/>
    </location>
</feature>
<sequence length="354" mass="39305">MATLKELSDRTGYSPATISRILTADPSLAVTPEARQRVLEEAGKLNYAATKSRRGRAPKRLLRVGVAEMLNPAQRLEDPYYLYLRGGVERACADSRFAFLPMERQGEKFSLPEGEEVDGIVAIGIFTPEEIEGLYALCPVLVFLDSSPDEARSDSVVLNYRLGITQALDYLEELGHSEIAFVGPSWKLDDWKRPAPEERRRLFLELMARRGRKDPILIEAPMDARKSARAVAEFFCYCALRPTALICANEENAIGAFRALREGGLRVPEDISLISFNDTPLSQLIEPPLTSVSTHLEEMARTAVRLLAQRVGVEGKRAERALPQKTIVPTTLVPRASAAPPHGAEERKESNDHL</sequence>
<dbReference type="GO" id="GO:0003700">
    <property type="term" value="F:DNA-binding transcription factor activity"/>
    <property type="evidence" value="ECO:0007669"/>
    <property type="project" value="TreeGrafter"/>
</dbReference>
<accession>A0A212KGY9</accession>
<dbReference type="GO" id="GO:0000976">
    <property type="term" value="F:transcription cis-regulatory region binding"/>
    <property type="evidence" value="ECO:0007669"/>
    <property type="project" value="TreeGrafter"/>
</dbReference>
<dbReference type="SMART" id="SM00354">
    <property type="entry name" value="HTH_LACI"/>
    <property type="match status" value="1"/>
</dbReference>
<dbReference type="InterPro" id="IPR046335">
    <property type="entry name" value="LacI/GalR-like_sensor"/>
</dbReference>
<dbReference type="CDD" id="cd01544">
    <property type="entry name" value="PBP1_GalR"/>
    <property type="match status" value="1"/>
</dbReference>
<feature type="region of interest" description="Disordered" evidence="4">
    <location>
        <begin position="332"/>
        <end position="354"/>
    </location>
</feature>
<evidence type="ECO:0000256" key="4">
    <source>
        <dbReference type="SAM" id="MobiDB-lite"/>
    </source>
</evidence>
<evidence type="ECO:0000259" key="5">
    <source>
        <dbReference type="PROSITE" id="PS50932"/>
    </source>
</evidence>
<evidence type="ECO:0000313" key="6">
    <source>
        <dbReference type="EMBL" id="SBW10912.1"/>
    </source>
</evidence>
<dbReference type="EMBL" id="FLUN01000001">
    <property type="protein sequence ID" value="SBW10912.1"/>
    <property type="molecule type" value="Genomic_DNA"/>
</dbReference>
<dbReference type="Pfam" id="PF13377">
    <property type="entry name" value="Peripla_BP_3"/>
    <property type="match status" value="1"/>
</dbReference>
<proteinExistence type="predicted"/>
<dbReference type="Gene3D" id="1.10.260.40">
    <property type="entry name" value="lambda repressor-like DNA-binding domains"/>
    <property type="match status" value="1"/>
</dbReference>
<organism evidence="6">
    <name type="scientific">uncultured Eubacteriales bacterium</name>
    <dbReference type="NCBI Taxonomy" id="172733"/>
    <lineage>
        <taxon>Bacteria</taxon>
        <taxon>Bacillati</taxon>
        <taxon>Bacillota</taxon>
        <taxon>Clostridia</taxon>
        <taxon>Eubacteriales</taxon>
        <taxon>environmental samples</taxon>
    </lineage>
</organism>